<keyword evidence="12" id="KW-1185">Reference proteome</keyword>
<name>A0A1L3KPP3_9VIRU</name>
<evidence type="ECO:0000313" key="12">
    <source>
        <dbReference type="Proteomes" id="UP000201604"/>
    </source>
</evidence>
<sequence>MDWARPHRLKIRQVSAAFTDEVPAVDAGGMVKDLRIERHNGFISYLNSQNTDIDFGVDSTGDIPAEYIHKCVTDALNVEPDPNLNIPSKTPDGFMIYDGSLYIIDVKTVTNLELQDDTVRKYREVFEVITNRYGINLSVNTVNFHPYHHTITTYPNADVFPAIPVSEDLIAFSDEVNQIIQRIQARWQGNQTFLAAQHDAAVNFKGSFTERDDWMYKCLLHPEWQGVKEAMGVPIAKLMKRCITGNLTQADRNELSDYYRRSTMAKGYSMKHKLLTEGSIPHIMTQGTADEVTNAIRDMHTNTAPSKSFVTQAKPSCFYYSTRGHHGLPNGNYARIAKFAQFAQNCRSQHPLIDVLKNVHISDAELYETGDIPVNQEGFSFRARQVLKLSDGEIRNKLFRNAKVGVDYVKRSARDSRYYTQEKPECLDYTDAGILEEHSNLIHDQLPLLNEKVYLANDVSHMYMDDREMEKKNPEAIKFLKWMRETYAFSWLSDQEDRLPNMLAVAGLLKNNEIGFILGKSNTSMHIVYPGKSLTSQESSMCYNSIHILSDDKVPVDCGLIDAYIKIPRSIYALVITKPVRLDPTRVGVLTCAHTRFQLVALHYILTALDTYDKFENIPLFLKNNIIGVSFFLVQQCTLPFTNLVDKMKYIVQDVLADVSNVSGYISEKLDITPKNSFTMFLYKHFMTQIKFLRQNFREGRNQPIVVEAEDVIEAGIEGLVIPSVVIPELQLPNVQAVIQDYVLAWYVTSKGLHNQVHNLLKLYKVPLEFQEELNIQGGMRPDVDKRLMLASFIKYWDTRGSSSIEARNRCFTKMKIDRTWTQIPTLTSTKSVVHKLTEAEKRVKTIDEETLLEMDPDIFKRTYPRYRRINGRVLDRKTGQVPLELRNKELWHQVRSSRVFDEMERLSSGLNPDMEIVNPRSVIEITDHGLELTPCVTVFPKQQRTGDDREIYMVDIVTKCSLYLIESLMKQLCVENQRECISLPGDRKTQKIKSLLIQSMRNQQEFSDRETNGMQFMKLNISADASKWSARDYSDKFMLFVATLPCLLPQEKWKLIFHLLNYRMKVVVLKDSVLETIIDKELGDDNVFWRMTDGFTKNSVKVTQNWLQGNFNYMSSLVHAIMHETIDDCLVHFNDAMAEVNGNIPTTHYPLNSAVHSDDSLLSFCFELPEDISLEKVANCTFDLMVTTGKAFSIKYNDKKTFISKDIVEFLSKLFVNSEYHTNYMRSLLPIFIELPFGNITQDMASGLGPLTQATAEGAPPSLVYLAQCLLPYRIAHLNAMLPGMVNDVGQYFQNGFHQLPTCVTGSIGSDITDSCILGGAAYDYSRVFEILKSCAVPFIEIPRMINSIIADRISPIDMEFLKILSISLEGYREADITQVGTYGVKDRFFNTALIPMNISQVKETNKYLASAKYSYLSRDGGLAGIIQTLRAQHPMWSISKPVYPYEYADYNLYKMTELKYRQALFTPHSSHGFLLKILNRRTKVVPKKALEQHDPFMPVLDATDESEKLTLNEALGYLKAKADSVTLTTDKIRAIMSTMLLSNQQVIDYLTTKNSAKVTSEIPKKSRFIVQEPSGFRQKVVQNPPSLVIKKYFFPAEFNNDSDVLYLDEAVQSDLDTISDVLRAYNITDLARTDHPDYVQNITKILSLVFHHVTNKMGSNRLYILPSRMQSGPKFVWTLMGSRQNDARHFVYTSIVPNIHMYLKGNRQRGDIQMQRTRLQELFGLLWVLDHLTAGVGDQRGPLSILIGNTNVEGTPMREVLQNGLVDKYTRSICAAILYWGGCMPYDAFKRQSIPSIVQKEWLVAQQTADVGDFHVIYELRGVALVVKGSSRVITAIKFEIPDGQELLGVEGPILTAFYKDFARIIQVISLQTANVRSNSRSYSLRYKSFRHDPQGDWLIKTQRGFGTRITTLTEARFLGSVDACTWVKFPIPYRSQNMELKTLKPYRPFLDHMNVTTNTPLFVNRTDLVKLVNIDSFRDAVVNRGDTYNYMPWLECLSYRGIGFQMTVQNDEDFFEPTPSIPVGERAIPAVSFFETYNKNWHWYHKMFKLYLRLKDAFSVKADGTPDPNGLRALTHLLQIEELMWYRTDRVGFAMFLAEWVGQLSALNPDNISVEVFAGSEPVAIRKANYVIAKLESLRAHRPNVFNVDIAIVKNYRDTYIQDVEIEWGE</sequence>
<dbReference type="Gene3D" id="3.40.91.60">
    <property type="match status" value="1"/>
</dbReference>
<dbReference type="RefSeq" id="YP_009329879.1">
    <property type="nucleotide sequence ID" value="NC_032143.1"/>
</dbReference>
<evidence type="ECO:0000256" key="1">
    <source>
        <dbReference type="ARBA" id="ARBA00012494"/>
    </source>
</evidence>
<dbReference type="PROSITE" id="PS50525">
    <property type="entry name" value="RDRP_SSRNA_NEG_SEG"/>
    <property type="match status" value="1"/>
</dbReference>
<dbReference type="EC" id="2.7.7.48" evidence="1"/>
<keyword evidence="5" id="KW-0460">Magnesium</keyword>
<evidence type="ECO:0000256" key="8">
    <source>
        <dbReference type="ARBA" id="ARBA00031012"/>
    </source>
</evidence>
<dbReference type="GO" id="GO:0039694">
    <property type="term" value="P:viral RNA genome replication"/>
    <property type="evidence" value="ECO:0007669"/>
    <property type="project" value="InterPro"/>
</dbReference>
<dbReference type="GeneID" id="30671484"/>
<keyword evidence="4" id="KW-0378">Hydrolase</keyword>
<dbReference type="Proteomes" id="UP000201604">
    <property type="component" value="Genome"/>
</dbReference>
<dbReference type="EMBL" id="KX884856">
    <property type="protein sequence ID" value="APG79346.1"/>
    <property type="molecule type" value="Genomic_RNA"/>
</dbReference>
<organism evidence="11">
    <name type="scientific">Wenling crustacean virus 9</name>
    <dbReference type="NCBI Taxonomy" id="1923492"/>
    <lineage>
        <taxon>Viruses</taxon>
        <taxon>Riboviria</taxon>
        <taxon>Orthornavirae</taxon>
        <taxon>Negarnaviricota</taxon>
        <taxon>Polyploviricotina</taxon>
        <taxon>Bunyaviricetes</taxon>
        <taxon>Elliovirales</taxon>
        <taxon>Cruliviridae</taxon>
        <taxon>Lincruvirus</taxon>
        <taxon>Lincruvirus wenlingense</taxon>
    </lineage>
</organism>
<keyword evidence="11" id="KW-0696">RNA-directed RNA polymerase</keyword>
<dbReference type="InterPro" id="IPR029124">
    <property type="entry name" value="L_protein_N"/>
</dbReference>
<evidence type="ECO:0000256" key="3">
    <source>
        <dbReference type="ARBA" id="ARBA00022679"/>
    </source>
</evidence>
<dbReference type="GO" id="GO:0003968">
    <property type="term" value="F:RNA-directed RNA polymerase activity"/>
    <property type="evidence" value="ECO:0007669"/>
    <property type="project" value="UniProtKB-KW"/>
</dbReference>
<evidence type="ECO:0000256" key="7">
    <source>
        <dbReference type="ARBA" id="ARBA00030436"/>
    </source>
</evidence>
<dbReference type="KEGG" id="vg:30671484"/>
<dbReference type="InterPro" id="IPR007322">
    <property type="entry name" value="RNA_pol_bunyavir"/>
</dbReference>
<comment type="similarity">
    <text evidence="9">Belongs to the Bunyavirales RNA polymerase family.</text>
</comment>
<protein>
    <recommendedName>
        <fullName evidence="2">RNA-directed RNA polymerase L</fullName>
        <ecNumber evidence="1">2.7.7.48</ecNumber>
    </recommendedName>
    <alternativeName>
        <fullName evidence="6">Large structural protein</fullName>
    </alternativeName>
    <alternativeName>
        <fullName evidence="8">Replicase</fullName>
    </alternativeName>
    <alternativeName>
        <fullName evidence="7">Transcriptase</fullName>
    </alternativeName>
</protein>
<evidence type="ECO:0000256" key="5">
    <source>
        <dbReference type="ARBA" id="ARBA00022842"/>
    </source>
</evidence>
<evidence type="ECO:0000256" key="9">
    <source>
        <dbReference type="ARBA" id="ARBA00034123"/>
    </source>
</evidence>
<evidence type="ECO:0000256" key="6">
    <source>
        <dbReference type="ARBA" id="ARBA00030285"/>
    </source>
</evidence>
<evidence type="ECO:0000259" key="10">
    <source>
        <dbReference type="PROSITE" id="PS50525"/>
    </source>
</evidence>
<keyword evidence="11" id="KW-0548">Nucleotidyltransferase</keyword>
<reference evidence="11" key="1">
    <citation type="journal article" date="2016" name="Nature">
        <title>Redefining the invertebrate RNA virosphere.</title>
        <authorList>
            <person name="Shi M."/>
            <person name="Lin X.D."/>
            <person name="Tian J.H."/>
            <person name="Chen L.J."/>
            <person name="Chen X."/>
            <person name="Li C.X."/>
            <person name="Qin X.C."/>
            <person name="Li J."/>
            <person name="Cao J.P."/>
            <person name="Eden J.S."/>
            <person name="Buchmann J."/>
            <person name="Wang W."/>
            <person name="Xu J."/>
            <person name="Holmes E.C."/>
            <person name="Zhang Y.Z."/>
        </authorList>
    </citation>
    <scope>NUCLEOTIDE SEQUENCE [LARGE SCALE GENOMIC DNA]</scope>
    <source>
        <strain evidence="11">WLJQ100911</strain>
    </source>
</reference>
<proteinExistence type="inferred from homology"/>
<evidence type="ECO:0000256" key="2">
    <source>
        <dbReference type="ARBA" id="ARBA00018602"/>
    </source>
</evidence>
<dbReference type="GO" id="GO:0016787">
    <property type="term" value="F:hydrolase activity"/>
    <property type="evidence" value="ECO:0007669"/>
    <property type="project" value="UniProtKB-KW"/>
</dbReference>
<evidence type="ECO:0000313" key="11">
    <source>
        <dbReference type="EMBL" id="APG79346.1"/>
    </source>
</evidence>
<evidence type="ECO:0000256" key="4">
    <source>
        <dbReference type="ARBA" id="ARBA00022801"/>
    </source>
</evidence>
<accession>A0A1L3KPP3</accession>
<feature type="domain" description="RdRp catalytic" evidence="10">
    <location>
        <begin position="1009"/>
        <end position="1203"/>
    </location>
</feature>
<dbReference type="Pfam" id="PF04196">
    <property type="entry name" value="Bunya_RdRp"/>
    <property type="match status" value="1"/>
</dbReference>
<dbReference type="Pfam" id="PF15518">
    <property type="entry name" value="L_protein_N"/>
    <property type="match status" value="1"/>
</dbReference>
<dbReference type="GO" id="GO:0006351">
    <property type="term" value="P:DNA-templated transcription"/>
    <property type="evidence" value="ECO:0007669"/>
    <property type="project" value="InterPro"/>
</dbReference>
<keyword evidence="3" id="KW-0808">Transferase</keyword>
<dbReference type="InterPro" id="IPR007099">
    <property type="entry name" value="RNA-dir_pol_NSvirus"/>
</dbReference>